<proteinExistence type="predicted"/>
<organism evidence="1 2">
    <name type="scientific">Naganishia cerealis</name>
    <dbReference type="NCBI Taxonomy" id="610337"/>
    <lineage>
        <taxon>Eukaryota</taxon>
        <taxon>Fungi</taxon>
        <taxon>Dikarya</taxon>
        <taxon>Basidiomycota</taxon>
        <taxon>Agaricomycotina</taxon>
        <taxon>Tremellomycetes</taxon>
        <taxon>Filobasidiales</taxon>
        <taxon>Filobasidiaceae</taxon>
        <taxon>Naganishia</taxon>
    </lineage>
</organism>
<evidence type="ECO:0000313" key="2">
    <source>
        <dbReference type="Proteomes" id="UP001241377"/>
    </source>
</evidence>
<gene>
    <name evidence="1" type="primary">HIS6</name>
    <name evidence="1" type="ORF">QFC19_005531</name>
</gene>
<comment type="caution">
    <text evidence="1">The sequence shown here is derived from an EMBL/GenBank/DDBJ whole genome shotgun (WGS) entry which is preliminary data.</text>
</comment>
<accession>A0ACC2VMK9</accession>
<dbReference type="EMBL" id="JASBWR010000063">
    <property type="protein sequence ID" value="KAJ9100393.1"/>
    <property type="molecule type" value="Genomic_DNA"/>
</dbReference>
<name>A0ACC2VMK9_9TREE</name>
<sequence>MTRFRGCIDIHSGQVKQIVGGTLNLDDIDPAGTTKTNFVSSKPSSYYANLYKQHKVAGCHVIKLGTNPANDEAAKEACGTWPGHLQVGGGITAENALEWLDTHKASHVIVTSWLFTDKQLDWEKLKQISSLVGRERLVVDLSCRRVVVGGDISWVVAMNKWQTLTTNVLSGEFLATVSEYCDEFLVHAADVEGLCNGIDEELVEKLGHWCPPGFEGKIVYAGGAKLVEDLQKVNEKSYGKVDLTYGSALDIFGGTLVKFADVVQWVL</sequence>
<keyword evidence="2" id="KW-1185">Reference proteome</keyword>
<dbReference type="Proteomes" id="UP001241377">
    <property type="component" value="Unassembled WGS sequence"/>
</dbReference>
<protein>
    <submittedName>
        <fullName evidence="1">Enzyme that catalyzes the fourth step in the histidine pathway</fullName>
    </submittedName>
</protein>
<evidence type="ECO:0000313" key="1">
    <source>
        <dbReference type="EMBL" id="KAJ9100393.1"/>
    </source>
</evidence>
<reference evidence="1" key="1">
    <citation type="submission" date="2023-04" db="EMBL/GenBank/DDBJ databases">
        <title>Draft Genome sequencing of Naganishia species isolated from polar environments using Oxford Nanopore Technology.</title>
        <authorList>
            <person name="Leo P."/>
            <person name="Venkateswaran K."/>
        </authorList>
    </citation>
    <scope>NUCLEOTIDE SEQUENCE</scope>
    <source>
        <strain evidence="1">MNA-CCFEE 5261</strain>
    </source>
</reference>